<evidence type="ECO:0000313" key="1">
    <source>
        <dbReference type="Proteomes" id="UP000887566"/>
    </source>
</evidence>
<name>A0A914W2K4_9BILA</name>
<sequence>MLSGSLLLSPCTSTRLSPISILAISRAFAGRWWNQPLRHSSSASESSDVVTVEKAPKELRLSREEAAPVYSPARSGASPWQLVKGEGGELIANHKLWEAAIQKTEIPWNDYDLMTSDERTVHMAHCRAVQERKMTYKDPLTGNSVFTVSQLLLNGECCGNGCRHCPYGLENASDQIKRSKKWNGAYWL</sequence>
<dbReference type="Pfam" id="PF17653">
    <property type="entry name" value="DUF5522"/>
    <property type="match status" value="1"/>
</dbReference>
<protein>
    <submittedName>
        <fullName evidence="2">Uncharacterized protein</fullName>
    </submittedName>
</protein>
<keyword evidence="1" id="KW-1185">Reference proteome</keyword>
<dbReference type="WBParaSite" id="PSAMB.scaffold2903size20647.g19620.t1">
    <property type="protein sequence ID" value="PSAMB.scaffold2903size20647.g19620.t1"/>
    <property type="gene ID" value="PSAMB.scaffold2903size20647.g19620"/>
</dbReference>
<dbReference type="PANTHER" id="PTHR21037">
    <property type="entry name" value="39S RIBOSOMAL PROTEIN L14, MITOCHONDRIAL"/>
    <property type="match status" value="1"/>
</dbReference>
<proteinExistence type="predicted"/>
<accession>A0A914W2K4</accession>
<reference evidence="2" key="1">
    <citation type="submission" date="2022-11" db="UniProtKB">
        <authorList>
            <consortium name="WormBaseParasite"/>
        </authorList>
    </citation>
    <scope>IDENTIFICATION</scope>
</reference>
<dbReference type="AlphaFoldDB" id="A0A914W2K4"/>
<organism evidence="1 2">
    <name type="scientific">Plectus sambesii</name>
    <dbReference type="NCBI Taxonomy" id="2011161"/>
    <lineage>
        <taxon>Eukaryota</taxon>
        <taxon>Metazoa</taxon>
        <taxon>Ecdysozoa</taxon>
        <taxon>Nematoda</taxon>
        <taxon>Chromadorea</taxon>
        <taxon>Plectida</taxon>
        <taxon>Plectina</taxon>
        <taxon>Plectoidea</taxon>
        <taxon>Plectidae</taxon>
        <taxon>Plectus</taxon>
    </lineage>
</organism>
<dbReference type="InterPro" id="IPR040807">
    <property type="entry name" value="DUF5522"/>
</dbReference>
<dbReference type="PANTHER" id="PTHR21037:SF2">
    <property type="entry name" value="SIMILAR TO NOVEL PROTEIN"/>
    <property type="match status" value="1"/>
</dbReference>
<evidence type="ECO:0000313" key="2">
    <source>
        <dbReference type="WBParaSite" id="PSAMB.scaffold2903size20647.g19620.t1"/>
    </source>
</evidence>
<dbReference type="Proteomes" id="UP000887566">
    <property type="component" value="Unplaced"/>
</dbReference>